<dbReference type="Pfam" id="PF00023">
    <property type="entry name" value="Ank"/>
    <property type="match status" value="1"/>
</dbReference>
<evidence type="ECO:0000256" key="1">
    <source>
        <dbReference type="ARBA" id="ARBA00023121"/>
    </source>
</evidence>
<keyword evidence="4" id="KW-0812">Transmembrane</keyword>
<evidence type="ECO:0000259" key="5">
    <source>
        <dbReference type="PROSITE" id="PS50020"/>
    </source>
</evidence>
<keyword evidence="4" id="KW-1133">Transmembrane helix</keyword>
<dbReference type="InterPro" id="IPR002110">
    <property type="entry name" value="Ankyrin_rpt"/>
</dbReference>
<dbReference type="SMART" id="SM00456">
    <property type="entry name" value="WW"/>
    <property type="match status" value="1"/>
</dbReference>
<evidence type="ECO:0000256" key="4">
    <source>
        <dbReference type="SAM" id="Phobius"/>
    </source>
</evidence>
<dbReference type="SUPFAM" id="SSF48403">
    <property type="entry name" value="Ankyrin repeat"/>
    <property type="match status" value="1"/>
</dbReference>
<feature type="repeat" description="ANK" evidence="2">
    <location>
        <begin position="1571"/>
        <end position="1603"/>
    </location>
</feature>
<gene>
    <name evidence="6" type="ORF">DYB32_006531</name>
</gene>
<protein>
    <recommendedName>
        <fullName evidence="5">WW domain-containing protein</fullName>
    </recommendedName>
</protein>
<dbReference type="Gene3D" id="1.25.40.20">
    <property type="entry name" value="Ankyrin repeat-containing domain"/>
    <property type="match status" value="1"/>
</dbReference>
<evidence type="ECO:0000313" key="6">
    <source>
        <dbReference type="EMBL" id="RHY27781.1"/>
    </source>
</evidence>
<feature type="region of interest" description="Disordered" evidence="3">
    <location>
        <begin position="1356"/>
        <end position="1390"/>
    </location>
</feature>
<proteinExistence type="predicted"/>
<dbReference type="PANTHER" id="PTHR24119:SF0">
    <property type="entry name" value="ACYL-COA-BINDING DOMAIN-CONTAINING PROTEIN 6"/>
    <property type="match status" value="1"/>
</dbReference>
<dbReference type="VEuPathDB" id="FungiDB:H310_09843"/>
<dbReference type="PANTHER" id="PTHR24119">
    <property type="entry name" value="ACYL-COA-BINDING DOMAIN-CONTAINING PROTEIN 6"/>
    <property type="match status" value="1"/>
</dbReference>
<evidence type="ECO:0000313" key="7">
    <source>
        <dbReference type="Proteomes" id="UP000285060"/>
    </source>
</evidence>
<keyword evidence="4" id="KW-0472">Membrane</keyword>
<dbReference type="EMBL" id="QUSY01000706">
    <property type="protein sequence ID" value="RHY27781.1"/>
    <property type="molecule type" value="Genomic_DNA"/>
</dbReference>
<feature type="region of interest" description="Disordered" evidence="3">
    <location>
        <begin position="382"/>
        <end position="424"/>
    </location>
</feature>
<evidence type="ECO:0000256" key="3">
    <source>
        <dbReference type="SAM" id="MobiDB-lite"/>
    </source>
</evidence>
<dbReference type="CDD" id="cd00201">
    <property type="entry name" value="WW"/>
    <property type="match status" value="1"/>
</dbReference>
<name>A0A418AR26_9STRA</name>
<dbReference type="PROSITE" id="PS50297">
    <property type="entry name" value="ANK_REP_REGION"/>
    <property type="match status" value="1"/>
</dbReference>
<feature type="compositionally biased region" description="Low complexity" evidence="3">
    <location>
        <begin position="299"/>
        <end position="310"/>
    </location>
</feature>
<dbReference type="InterPro" id="IPR036020">
    <property type="entry name" value="WW_dom_sf"/>
</dbReference>
<evidence type="ECO:0000256" key="2">
    <source>
        <dbReference type="PROSITE-ProRule" id="PRU00023"/>
    </source>
</evidence>
<feature type="transmembrane region" description="Helical" evidence="4">
    <location>
        <begin position="12"/>
        <end position="35"/>
    </location>
</feature>
<accession>A0A418AR26</accession>
<reference evidence="6 7" key="1">
    <citation type="submission" date="2018-08" db="EMBL/GenBank/DDBJ databases">
        <title>Aphanomyces genome sequencing and annotation.</title>
        <authorList>
            <person name="Minardi D."/>
            <person name="Oidtmann B."/>
            <person name="Van Der Giezen M."/>
            <person name="Studholme D.J."/>
        </authorList>
    </citation>
    <scope>NUCLEOTIDE SEQUENCE [LARGE SCALE GENOMIC DNA]</scope>
    <source>
        <strain evidence="6 7">NJM0002</strain>
    </source>
</reference>
<dbReference type="SUPFAM" id="SSF51045">
    <property type="entry name" value="WW domain"/>
    <property type="match status" value="1"/>
</dbReference>
<dbReference type="Gene3D" id="2.20.70.10">
    <property type="match status" value="1"/>
</dbReference>
<dbReference type="InterPro" id="IPR001202">
    <property type="entry name" value="WW_dom"/>
</dbReference>
<feature type="compositionally biased region" description="Low complexity" evidence="3">
    <location>
        <begin position="1268"/>
        <end position="1285"/>
    </location>
</feature>
<feature type="domain" description="WW" evidence="5">
    <location>
        <begin position="258"/>
        <end position="292"/>
    </location>
</feature>
<keyword evidence="7" id="KW-1185">Reference proteome</keyword>
<feature type="region of interest" description="Disordered" evidence="3">
    <location>
        <begin position="518"/>
        <end position="574"/>
    </location>
</feature>
<dbReference type="Proteomes" id="UP000285060">
    <property type="component" value="Unassembled WGS sequence"/>
</dbReference>
<dbReference type="Pfam" id="PF00397">
    <property type="entry name" value="WW"/>
    <property type="match status" value="1"/>
</dbReference>
<feature type="compositionally biased region" description="Low complexity" evidence="3">
    <location>
        <begin position="385"/>
        <end position="404"/>
    </location>
</feature>
<organism evidence="6 7">
    <name type="scientific">Aphanomyces invadans</name>
    <dbReference type="NCBI Taxonomy" id="157072"/>
    <lineage>
        <taxon>Eukaryota</taxon>
        <taxon>Sar</taxon>
        <taxon>Stramenopiles</taxon>
        <taxon>Oomycota</taxon>
        <taxon>Saprolegniomycetes</taxon>
        <taxon>Saprolegniales</taxon>
        <taxon>Verrucalvaceae</taxon>
        <taxon>Aphanomyces</taxon>
    </lineage>
</organism>
<keyword evidence="1" id="KW-0446">Lipid-binding</keyword>
<keyword evidence="2" id="KW-0040">ANK repeat</keyword>
<dbReference type="GO" id="GO:0000062">
    <property type="term" value="F:fatty-acyl-CoA binding"/>
    <property type="evidence" value="ECO:0007669"/>
    <property type="project" value="TreeGrafter"/>
</dbReference>
<sequence>MVSLPNLTDRRYAIALSSFAAAVPCGDGLMPFPVFRRRNKSKGEKDGVSKKQEGEAVVVLPLENPNDDVQAIANETHLLLERITTVSPSRKRPRKVVGRVTIEVLDTFPPSARLEESSTNAAKDKRNPAIEPPFAVAPLDTGDAFGFDEEESRVREAADIFVPSTIPGKKALEEQLDVLDHEKDRLSRQRTAHESIHPLVLPAPEVESGNSVIYLLYPVALEFTIQTSGRGFLVRRRQFKRQVSPGKHENESIKAKLHAIQAAWREITDPDRGETWYYNTETGQSQWEPPVAMTAAASPLPPLSKASSTKGMSTMGAQALSPAPHNNNQGHFSSLPPLSPKTQTPHSCAVSMQVAAKSHTLPVLTPQPPMILVQDFDDDIPSTMASVTQSNSPSTSSGQSNSAPCSHSQPHTSPPNHHPADSACDGEMVDWMDDTALFLADGSKNHKLRDTIRDALKVSKFDSVSSLLTSSISFNAKRDKYRRPDRTGELSPSSASSGVARDVVLGKKPDTYMVAVLAKDKGSSSHKKKSAKPPPATRHLRIRDVADSGFSAQDVARSPPKQRPRSSSGPSDKDALPTMTQCFACWSAIKGCLCEKHQDPYDTRARPASESALMCSNWEIDQLRRKYRAEEIQEVFMKANSSLRYAACLDRSPMPSRCEWTSYDKQRKAYITVIECRHPIYRAVDATLSAFNKTMRRKLHTRAWFRSFLEQLRLGNVSKASPPTLLKLRDTLRNGKWCQAYSDSVVHFHPVAPVTQRSFSPNPTLDVIAMSPSAPHDLRQWVLQTVCPVPKVLYLPRTYELLPRRCIPMPQPSFLDQIPLPVPNRFIDGRDKISWVERLCARQSQASLYRAMAQIKACTPAVGFDKPRRTRVTPPSCVLFANFGRKPTADNVAVGGLVAELLIYLVVTTFVPPQFGNFTVTDRRSICPKPTSDLSAVYKCFEIAATTFKYVVRPLEHALNTRRPPTIMVVVQAVEPCVNRPEQTSEEAFFGFRTILEWMGLDIPDETRAVTFVPSGDVLTFNTPAFNATITTRADRYYPFCEPTTRESTIAEFIHLLWMGKSTRNQPQCFTNLGSQDPGEFMKNCNVDGAMGQCIPIIYRSWAFMQGSPFEEFVTDDGLAYWYAIMRPPLRLTHLDRSCFTRCERDRYDKRTGITYWERPLMDQEKHRGDDGDIEGVVVDGRTEKATVGVGGGGADARYSQQDMRKYLTKTMESPMERDARVKSVRISAQKHSIVLKPDVVVVKEPPPPRMSRIQVPPLSFQPTLTKPTTGNGPLATTTTAGAPPRVGESASSPFHAVKPPVATTGPVVNEETKKLIDTLTQALGASMGQTNVLDVLQLGIGLGMGLGMKGSSLLEEAKSEDSASDGDDLPSTQAIPSRGSIHASAADDLGATTTRTEISVVLDATPDELPPGERVPHPFGTEFVTHPPPGEGVTWVDQPVDFSEESQTAVDGFRGAVHRSVAVLPRNFVQCATTTKTVKMEANYLPSLNNKVPTQEVVAGKDLFNCEFVKSLAVEDNDTPAVAGSAFIDANEHAARQEVATQAAKEAMELEHIFSLCRHGKYAEVENDNAGNTLLSIACQNNNKRIAKLCLRKGADVNTQNKGAKDDVVNKDGLTCYEGLNAEAVDAI</sequence>
<feature type="region of interest" description="Disordered" evidence="3">
    <location>
        <begin position="479"/>
        <end position="502"/>
    </location>
</feature>
<dbReference type="PROSITE" id="PS50020">
    <property type="entry name" value="WW_DOMAIN_2"/>
    <property type="match status" value="1"/>
</dbReference>
<feature type="region of interest" description="Disordered" evidence="3">
    <location>
        <begin position="299"/>
        <end position="350"/>
    </location>
</feature>
<comment type="caution">
    <text evidence="6">The sequence shown here is derived from an EMBL/GenBank/DDBJ whole genome shotgun (WGS) entry which is preliminary data.</text>
</comment>
<dbReference type="PROSITE" id="PS50088">
    <property type="entry name" value="ANK_REPEAT"/>
    <property type="match status" value="1"/>
</dbReference>
<feature type="compositionally biased region" description="Basic and acidic residues" evidence="3">
    <location>
        <begin position="479"/>
        <end position="488"/>
    </location>
</feature>
<dbReference type="InterPro" id="IPR036770">
    <property type="entry name" value="Ankyrin_rpt-contain_sf"/>
</dbReference>
<feature type="region of interest" description="Disordered" evidence="3">
    <location>
        <begin position="1246"/>
        <end position="1305"/>
    </location>
</feature>